<feature type="domain" description="Cyclic nucleotide-binding" evidence="2">
    <location>
        <begin position="103"/>
        <end position="212"/>
    </location>
</feature>
<dbReference type="OMA" id="IIMQNAM"/>
<dbReference type="Gene3D" id="2.60.120.10">
    <property type="entry name" value="Jelly Rolls"/>
    <property type="match status" value="2"/>
</dbReference>
<name>A0A914AAN1_PATMI</name>
<dbReference type="RefSeq" id="XP_038060925.1">
    <property type="nucleotide sequence ID" value="XM_038204997.1"/>
</dbReference>
<dbReference type="CDD" id="cd00038">
    <property type="entry name" value="CAP_ED"/>
    <property type="match status" value="1"/>
</dbReference>
<dbReference type="InterPro" id="IPR018490">
    <property type="entry name" value="cNMP-bd_dom_sf"/>
</dbReference>
<dbReference type="InterPro" id="IPR000595">
    <property type="entry name" value="cNMP-bd_dom"/>
</dbReference>
<dbReference type="RefSeq" id="XP_038060926.1">
    <property type="nucleotide sequence ID" value="XM_038204998.1"/>
</dbReference>
<evidence type="ECO:0000259" key="2">
    <source>
        <dbReference type="PROSITE" id="PS50042"/>
    </source>
</evidence>
<dbReference type="InterPro" id="IPR014710">
    <property type="entry name" value="RmlC-like_jellyroll"/>
</dbReference>
<evidence type="ECO:0000313" key="3">
    <source>
        <dbReference type="EnsemblMetazoa" id="XP_038060925.1"/>
    </source>
</evidence>
<evidence type="ECO:0000313" key="4">
    <source>
        <dbReference type="Proteomes" id="UP000887568"/>
    </source>
</evidence>
<dbReference type="SUPFAM" id="SSF51206">
    <property type="entry name" value="cAMP-binding domain-like"/>
    <property type="match status" value="2"/>
</dbReference>
<reference evidence="3" key="1">
    <citation type="submission" date="2022-11" db="UniProtKB">
        <authorList>
            <consortium name="EnsemblMetazoa"/>
        </authorList>
    </citation>
    <scope>IDENTIFICATION</scope>
</reference>
<dbReference type="AlphaFoldDB" id="A0A914AAN1"/>
<protein>
    <recommendedName>
        <fullName evidence="2">Cyclic nucleotide-binding domain-containing protein</fullName>
    </recommendedName>
</protein>
<dbReference type="Pfam" id="PF00027">
    <property type="entry name" value="cNMP_binding"/>
    <property type="match status" value="1"/>
</dbReference>
<feature type="region of interest" description="Disordered" evidence="1">
    <location>
        <begin position="284"/>
        <end position="346"/>
    </location>
</feature>
<feature type="compositionally biased region" description="Polar residues" evidence="1">
    <location>
        <begin position="291"/>
        <end position="300"/>
    </location>
</feature>
<dbReference type="Proteomes" id="UP000887568">
    <property type="component" value="Unplaced"/>
</dbReference>
<dbReference type="EnsemblMetazoa" id="XM_038204998.1">
    <property type="protein sequence ID" value="XP_038060926.1"/>
    <property type="gene ID" value="LOC119731757"/>
</dbReference>
<dbReference type="GeneID" id="119731757"/>
<sequence>MKMTPKEARWKFIRAVRMIIMQITLNKGTAEVEEEDQVLSFNSHIEGVDGVTMEQLTFDKKYFRAKRETRITQDVKNVLSVEQEDRTHAQLQLALHGLQSISSFAEYPLHIQEKLVRVAFFYNIPAKRVIIREGHNAEIFYFLITGSAAVTCADVDRVTKEPAAKVTQVLRKGECFGERELLHNIKRTHTITAEVPCELIAIEMEDFFDMFMGEGDHGKEMEHLKFLRILPFLKGWPVRKLNDHPQMGLFHYFKRGTVITKDSNQSDWLYIVKSGSCQVIKELSEARPGQQRRSSTSLDPNMNEKFAPNGLNVGPKIDNRRRRSSVREQDLNSLRVPSSLDDTRSQDGDKKVVFVQLDMLLPKDVFGLPFLCCDAGIIDARQPSLSLVSRGAEVIMLNKRFFLEHASQYVTRHLKEIVRPYPLQETLQKHLQAHTDWQHYKQQTLSTVVTGTRRKSVSQPP</sequence>
<keyword evidence="4" id="KW-1185">Reference proteome</keyword>
<accession>A0A914AAN1</accession>
<dbReference type="PANTHER" id="PTHR23011">
    <property type="entry name" value="CYCLIC NUCLEOTIDE-BINDING DOMAIN CONTAINING PROTEIN"/>
    <property type="match status" value="1"/>
</dbReference>
<dbReference type="OrthoDB" id="166212at2759"/>
<evidence type="ECO:0000256" key="1">
    <source>
        <dbReference type="SAM" id="MobiDB-lite"/>
    </source>
</evidence>
<dbReference type="SMART" id="SM00100">
    <property type="entry name" value="cNMP"/>
    <property type="match status" value="1"/>
</dbReference>
<dbReference type="EnsemblMetazoa" id="XM_038204997.1">
    <property type="protein sequence ID" value="XP_038060925.1"/>
    <property type="gene ID" value="LOC119731757"/>
</dbReference>
<proteinExistence type="predicted"/>
<dbReference type="PROSITE" id="PS50042">
    <property type="entry name" value="CNMP_BINDING_3"/>
    <property type="match status" value="1"/>
</dbReference>
<dbReference type="PANTHER" id="PTHR23011:SF28">
    <property type="entry name" value="CYCLIC NUCLEOTIDE-BINDING DOMAIN CONTAINING PROTEIN"/>
    <property type="match status" value="1"/>
</dbReference>
<organism evidence="3 4">
    <name type="scientific">Patiria miniata</name>
    <name type="common">Bat star</name>
    <name type="synonym">Asterina miniata</name>
    <dbReference type="NCBI Taxonomy" id="46514"/>
    <lineage>
        <taxon>Eukaryota</taxon>
        <taxon>Metazoa</taxon>
        <taxon>Echinodermata</taxon>
        <taxon>Eleutherozoa</taxon>
        <taxon>Asterozoa</taxon>
        <taxon>Asteroidea</taxon>
        <taxon>Valvatacea</taxon>
        <taxon>Valvatida</taxon>
        <taxon>Asterinidae</taxon>
        <taxon>Patiria</taxon>
    </lineage>
</organism>